<comment type="caution">
    <text evidence="7">The sequence shown here is derived from an EMBL/GenBank/DDBJ whole genome shotgun (WGS) entry which is preliminary data.</text>
</comment>
<comment type="similarity">
    <text evidence="1 4 5">Belongs to the cullin family.</text>
</comment>
<dbReference type="SUPFAM" id="SSF74788">
    <property type="entry name" value="Cullin repeat-like"/>
    <property type="match status" value="1"/>
</dbReference>
<dbReference type="InterPro" id="IPR001373">
    <property type="entry name" value="Cullin_N"/>
</dbReference>
<dbReference type="FunFam" id="1.20.1310.10:FF:000006">
    <property type="entry name" value="Cullin 3"/>
    <property type="match status" value="1"/>
</dbReference>
<evidence type="ECO:0000256" key="3">
    <source>
        <dbReference type="ARBA" id="ARBA00022843"/>
    </source>
</evidence>
<proteinExistence type="inferred from homology"/>
<keyword evidence="3" id="KW-0832">Ubl conjugation</keyword>
<dbReference type="Gene3D" id="1.20.1310.10">
    <property type="entry name" value="Cullin Repeats"/>
    <property type="match status" value="4"/>
</dbReference>
<reference evidence="7 8" key="1">
    <citation type="submission" date="2024-11" db="EMBL/GenBank/DDBJ databases">
        <title>Adaptive evolution of stress response genes in parasites aligns with host niche diversity.</title>
        <authorList>
            <person name="Hahn C."/>
            <person name="Resl P."/>
        </authorList>
    </citation>
    <scope>NUCLEOTIDE SEQUENCE [LARGE SCALE GENOMIC DNA]</scope>
    <source>
        <strain evidence="7">EGGRZ-B1_66</strain>
        <tissue evidence="7">Body</tissue>
    </source>
</reference>
<feature type="domain" description="Cullin family profile" evidence="6">
    <location>
        <begin position="386"/>
        <end position="462"/>
    </location>
</feature>
<evidence type="ECO:0000256" key="2">
    <source>
        <dbReference type="ARBA" id="ARBA00022499"/>
    </source>
</evidence>
<evidence type="ECO:0000313" key="7">
    <source>
        <dbReference type="EMBL" id="KAL3312370.1"/>
    </source>
</evidence>
<sequence>MTVRMSHGRRSETSGSQLRIRAFPQAPDPTAVDRTWEQLRIAIIEIQKKNNSGLSFEELYRSTYTLIIHKYGDRLYANVQAVVKEHVLQVREKILEKINDDFLNVLQNAWKDHQNAMVMIRDILMYMNRVYVTMNQLPSVFHVGMQIFQNVILEYTQIKTKLLDMLLDMIKRERTGESINRTQVRDACQMFVAIGVDSRAFYRDYFQAPLMEQTRAFYAAEVQAMLAEGVSTPIFIKRVEKRIDEETKRVKQYLEPSTEPEMIALLEEELITKNLHAVIDMPGSGLTHMLRSDKLEEITSMYKLIKSVKTGPSVLKDVLCGYFASTGSKIVQDLGSNSTTAQQYINELMALRDKADQILKEALENNTLFRNKLNTTFEEFINENPRSPEFLSLFIDEKLKRGNKGVSDQEIDTIFDKCIVLFRYLHDKDVFEGYYKQHLAKRLLLSKSQSDDLERSMISKLM</sequence>
<dbReference type="FunFam" id="1.20.1310.10:FF:000002">
    <property type="entry name" value="cullin-3 isoform X1"/>
    <property type="match status" value="1"/>
</dbReference>
<dbReference type="InterPro" id="IPR016159">
    <property type="entry name" value="Cullin_repeat-like_dom_sf"/>
</dbReference>
<protein>
    <submittedName>
        <fullName evidence="7">Cullin-3</fullName>
    </submittedName>
</protein>
<dbReference type="FunFam" id="1.20.1310.10:FF:000001">
    <property type="entry name" value="Cullin 3"/>
    <property type="match status" value="1"/>
</dbReference>
<keyword evidence="2" id="KW-1017">Isopeptide bond</keyword>
<keyword evidence="8" id="KW-1185">Reference proteome</keyword>
<name>A0ABD2PYV9_9PLAT</name>
<dbReference type="EMBL" id="JBJKFK010001726">
    <property type="protein sequence ID" value="KAL3312370.1"/>
    <property type="molecule type" value="Genomic_DNA"/>
</dbReference>
<dbReference type="InterPro" id="IPR016158">
    <property type="entry name" value="Cullin_homology"/>
</dbReference>
<dbReference type="InterPro" id="IPR045093">
    <property type="entry name" value="Cullin"/>
</dbReference>
<evidence type="ECO:0000256" key="5">
    <source>
        <dbReference type="RuleBase" id="RU003829"/>
    </source>
</evidence>
<evidence type="ECO:0000256" key="1">
    <source>
        <dbReference type="ARBA" id="ARBA00006019"/>
    </source>
</evidence>
<dbReference type="Proteomes" id="UP001626550">
    <property type="component" value="Unassembled WGS sequence"/>
</dbReference>
<dbReference type="PROSITE" id="PS50069">
    <property type="entry name" value="CULLIN_2"/>
    <property type="match status" value="1"/>
</dbReference>
<organism evidence="7 8">
    <name type="scientific">Cichlidogyrus casuarinus</name>
    <dbReference type="NCBI Taxonomy" id="1844966"/>
    <lineage>
        <taxon>Eukaryota</taxon>
        <taxon>Metazoa</taxon>
        <taxon>Spiralia</taxon>
        <taxon>Lophotrochozoa</taxon>
        <taxon>Platyhelminthes</taxon>
        <taxon>Monogenea</taxon>
        <taxon>Monopisthocotylea</taxon>
        <taxon>Dactylogyridea</taxon>
        <taxon>Ancyrocephalidae</taxon>
        <taxon>Cichlidogyrus</taxon>
    </lineage>
</organism>
<dbReference type="SUPFAM" id="SSF75632">
    <property type="entry name" value="Cullin homology domain"/>
    <property type="match status" value="1"/>
</dbReference>
<evidence type="ECO:0000259" key="6">
    <source>
        <dbReference type="PROSITE" id="PS50069"/>
    </source>
</evidence>
<evidence type="ECO:0000256" key="4">
    <source>
        <dbReference type="PROSITE-ProRule" id="PRU00330"/>
    </source>
</evidence>
<dbReference type="InterPro" id="IPR036317">
    <property type="entry name" value="Cullin_homology_sf"/>
</dbReference>
<dbReference type="Pfam" id="PF00888">
    <property type="entry name" value="Cullin"/>
    <property type="match status" value="1"/>
</dbReference>
<evidence type="ECO:0000313" key="8">
    <source>
        <dbReference type="Proteomes" id="UP001626550"/>
    </source>
</evidence>
<feature type="non-terminal residue" evidence="7">
    <location>
        <position position="462"/>
    </location>
</feature>
<accession>A0ABD2PYV9</accession>
<gene>
    <name evidence="7" type="primary">CUL3_1</name>
    <name evidence="7" type="ORF">Ciccas_009037</name>
</gene>
<dbReference type="AlphaFoldDB" id="A0ABD2PYV9"/>
<dbReference type="PANTHER" id="PTHR11932">
    <property type="entry name" value="CULLIN"/>
    <property type="match status" value="1"/>
</dbReference>